<evidence type="ECO:0000313" key="3">
    <source>
        <dbReference type="Proteomes" id="UP000016649"/>
    </source>
</evidence>
<sequence length="228" mass="24901">MKKLSAYLVLSTLFLALPLSFAAADSAMDVRIDYKMNVAKEDYTANYFNWTVGKQAAVKDKFDTASGASVKGSTKAFNEVRYAEPAADKKAAIPAGLRGLLLYPVSNFDVAQFDNLTVSENAGVITVCFVHRGTAYELTTDKKGNFNVLTGAKIARNVGDNNMNVFTVKPEYLKADGDATKMSDLDWSKVQLVSDTYSPEAAYHYEGTLKFTFKNNVLGISGTLKHSK</sequence>
<reference evidence="2 3" key="1">
    <citation type="submission" date="2013-08" db="EMBL/GenBank/DDBJ databases">
        <authorList>
            <person name="Weinstock G."/>
            <person name="Sodergren E."/>
            <person name="Wylie T."/>
            <person name="Fulton L."/>
            <person name="Fulton R."/>
            <person name="Fronick C."/>
            <person name="O'Laughlin M."/>
            <person name="Godfrey J."/>
            <person name="Miner T."/>
            <person name="Herter B."/>
            <person name="Appelbaum E."/>
            <person name="Cordes M."/>
            <person name="Lek S."/>
            <person name="Wollam A."/>
            <person name="Pepin K.H."/>
            <person name="Palsikar V.B."/>
            <person name="Mitreva M."/>
            <person name="Wilson R.K."/>
        </authorList>
    </citation>
    <scope>NUCLEOTIDE SEQUENCE [LARGE SCALE GENOMIC DNA]</scope>
    <source>
        <strain evidence="2 3">ATCC 700332</strain>
    </source>
</reference>
<keyword evidence="3" id="KW-1185">Reference proteome</keyword>
<keyword evidence="1" id="KW-0732">Signal</keyword>
<name>A0ABN0NWT7_TRELE</name>
<gene>
    <name evidence="2" type="ORF">HMPREF9193_01836</name>
</gene>
<evidence type="ECO:0000256" key="1">
    <source>
        <dbReference type="SAM" id="SignalP"/>
    </source>
</evidence>
<feature type="signal peptide" evidence="1">
    <location>
        <begin position="1"/>
        <end position="22"/>
    </location>
</feature>
<protein>
    <submittedName>
        <fullName evidence="2">Uncharacterized protein</fullName>
    </submittedName>
</protein>
<evidence type="ECO:0000313" key="2">
    <source>
        <dbReference type="EMBL" id="ERJ91829.1"/>
    </source>
</evidence>
<dbReference type="EMBL" id="AWVH01000040">
    <property type="protein sequence ID" value="ERJ91829.1"/>
    <property type="molecule type" value="Genomic_DNA"/>
</dbReference>
<dbReference type="RefSeq" id="WP_021688051.1">
    <property type="nucleotide sequence ID" value="NZ_KI260571.1"/>
</dbReference>
<dbReference type="Proteomes" id="UP000016649">
    <property type="component" value="Unassembled WGS sequence"/>
</dbReference>
<organism evidence="2 3">
    <name type="scientific">Treponema lecithinolyticum ATCC 700332</name>
    <dbReference type="NCBI Taxonomy" id="1321815"/>
    <lineage>
        <taxon>Bacteria</taxon>
        <taxon>Pseudomonadati</taxon>
        <taxon>Spirochaetota</taxon>
        <taxon>Spirochaetia</taxon>
        <taxon>Spirochaetales</taxon>
        <taxon>Treponemataceae</taxon>
        <taxon>Treponema</taxon>
    </lineage>
</organism>
<comment type="caution">
    <text evidence="2">The sequence shown here is derived from an EMBL/GenBank/DDBJ whole genome shotgun (WGS) entry which is preliminary data.</text>
</comment>
<accession>A0ABN0NWT7</accession>
<proteinExistence type="predicted"/>
<feature type="chain" id="PRO_5045075829" evidence="1">
    <location>
        <begin position="23"/>
        <end position="228"/>
    </location>
</feature>